<dbReference type="Proteomes" id="UP001060085">
    <property type="component" value="Linkage Group LG06"/>
</dbReference>
<proteinExistence type="predicted"/>
<organism evidence="1 2">
    <name type="scientific">Catharanthus roseus</name>
    <name type="common">Madagascar periwinkle</name>
    <name type="synonym">Vinca rosea</name>
    <dbReference type="NCBI Taxonomy" id="4058"/>
    <lineage>
        <taxon>Eukaryota</taxon>
        <taxon>Viridiplantae</taxon>
        <taxon>Streptophyta</taxon>
        <taxon>Embryophyta</taxon>
        <taxon>Tracheophyta</taxon>
        <taxon>Spermatophyta</taxon>
        <taxon>Magnoliopsida</taxon>
        <taxon>eudicotyledons</taxon>
        <taxon>Gunneridae</taxon>
        <taxon>Pentapetalae</taxon>
        <taxon>asterids</taxon>
        <taxon>lamiids</taxon>
        <taxon>Gentianales</taxon>
        <taxon>Apocynaceae</taxon>
        <taxon>Rauvolfioideae</taxon>
        <taxon>Vinceae</taxon>
        <taxon>Catharanthinae</taxon>
        <taxon>Catharanthus</taxon>
    </lineage>
</organism>
<accession>A0ACC0AF43</accession>
<keyword evidence="2" id="KW-1185">Reference proteome</keyword>
<name>A0ACC0AF43_CATRO</name>
<dbReference type="EMBL" id="CM044706">
    <property type="protein sequence ID" value="KAI5659239.1"/>
    <property type="molecule type" value="Genomic_DNA"/>
</dbReference>
<evidence type="ECO:0000313" key="1">
    <source>
        <dbReference type="EMBL" id="KAI5659239.1"/>
    </source>
</evidence>
<sequence>MAPRYLCSFFWHFRWVKPTKIDPTSGIRARNDYNFPMLFSGAGDFSEIPDLRELLSSSNRASEPRRVSGISEKQLYAFLGFPSSEKRNGIQAHGVVVGGGGVGAGGCVRSSVDSLGGSSASGGCALSSSKIAFKRKFL</sequence>
<comment type="caution">
    <text evidence="1">The sequence shown here is derived from an EMBL/GenBank/DDBJ whole genome shotgun (WGS) entry which is preliminary data.</text>
</comment>
<gene>
    <name evidence="1" type="ORF">M9H77_28032</name>
</gene>
<evidence type="ECO:0000313" key="2">
    <source>
        <dbReference type="Proteomes" id="UP001060085"/>
    </source>
</evidence>
<reference evidence="2" key="1">
    <citation type="journal article" date="2023" name="Nat. Plants">
        <title>Single-cell RNA sequencing provides a high-resolution roadmap for understanding the multicellular compartmentation of specialized metabolism.</title>
        <authorList>
            <person name="Sun S."/>
            <person name="Shen X."/>
            <person name="Li Y."/>
            <person name="Li Y."/>
            <person name="Wang S."/>
            <person name="Li R."/>
            <person name="Zhang H."/>
            <person name="Shen G."/>
            <person name="Guo B."/>
            <person name="Wei J."/>
            <person name="Xu J."/>
            <person name="St-Pierre B."/>
            <person name="Chen S."/>
            <person name="Sun C."/>
        </authorList>
    </citation>
    <scope>NUCLEOTIDE SEQUENCE [LARGE SCALE GENOMIC DNA]</scope>
</reference>
<protein>
    <submittedName>
        <fullName evidence="1">Uncharacterized protein</fullName>
    </submittedName>
</protein>